<name>A0A9D4HEW3_DREPO</name>
<sequence>MFLAKRFWNSTNVPTNFNEDWTINFTFGVLTKKTDLSNCGNVFFNGPPYTENCPALGGHVFQRTKTIFKLTLRKTAPPLTAIFTINVTSTVNVDEGRATHNSDHKRST</sequence>
<reference evidence="1" key="1">
    <citation type="journal article" date="2019" name="bioRxiv">
        <title>The Genome of the Zebra Mussel, Dreissena polymorpha: A Resource for Invasive Species Research.</title>
        <authorList>
            <person name="McCartney M.A."/>
            <person name="Auch B."/>
            <person name="Kono T."/>
            <person name="Mallez S."/>
            <person name="Zhang Y."/>
            <person name="Obille A."/>
            <person name="Becker A."/>
            <person name="Abrahante J.E."/>
            <person name="Garbe J."/>
            <person name="Badalamenti J.P."/>
            <person name="Herman A."/>
            <person name="Mangelson H."/>
            <person name="Liachko I."/>
            <person name="Sullivan S."/>
            <person name="Sone E.D."/>
            <person name="Koren S."/>
            <person name="Silverstein K.A.T."/>
            <person name="Beckman K.B."/>
            <person name="Gohl D.M."/>
        </authorList>
    </citation>
    <scope>NUCLEOTIDE SEQUENCE</scope>
    <source>
        <strain evidence="1">Duluth1</strain>
        <tissue evidence="1">Whole animal</tissue>
    </source>
</reference>
<reference evidence="1" key="2">
    <citation type="submission" date="2020-11" db="EMBL/GenBank/DDBJ databases">
        <authorList>
            <person name="McCartney M.A."/>
            <person name="Auch B."/>
            <person name="Kono T."/>
            <person name="Mallez S."/>
            <person name="Becker A."/>
            <person name="Gohl D.M."/>
            <person name="Silverstein K.A.T."/>
            <person name="Koren S."/>
            <person name="Bechman K.B."/>
            <person name="Herman A."/>
            <person name="Abrahante J.E."/>
            <person name="Garbe J."/>
        </authorList>
    </citation>
    <scope>NUCLEOTIDE SEQUENCE</scope>
    <source>
        <strain evidence="1">Duluth1</strain>
        <tissue evidence="1">Whole animal</tissue>
    </source>
</reference>
<dbReference type="EMBL" id="JAIWYP010000013">
    <property type="protein sequence ID" value="KAH3716567.1"/>
    <property type="molecule type" value="Genomic_DNA"/>
</dbReference>
<organism evidence="1 2">
    <name type="scientific">Dreissena polymorpha</name>
    <name type="common">Zebra mussel</name>
    <name type="synonym">Mytilus polymorpha</name>
    <dbReference type="NCBI Taxonomy" id="45954"/>
    <lineage>
        <taxon>Eukaryota</taxon>
        <taxon>Metazoa</taxon>
        <taxon>Spiralia</taxon>
        <taxon>Lophotrochozoa</taxon>
        <taxon>Mollusca</taxon>
        <taxon>Bivalvia</taxon>
        <taxon>Autobranchia</taxon>
        <taxon>Heteroconchia</taxon>
        <taxon>Euheterodonta</taxon>
        <taxon>Imparidentia</taxon>
        <taxon>Neoheterodontei</taxon>
        <taxon>Myida</taxon>
        <taxon>Dreissenoidea</taxon>
        <taxon>Dreissenidae</taxon>
        <taxon>Dreissena</taxon>
    </lineage>
</organism>
<accession>A0A9D4HEW3</accession>
<keyword evidence="2" id="KW-1185">Reference proteome</keyword>
<protein>
    <submittedName>
        <fullName evidence="1">Uncharacterized protein</fullName>
    </submittedName>
</protein>
<dbReference type="AlphaFoldDB" id="A0A9D4HEW3"/>
<dbReference type="Proteomes" id="UP000828390">
    <property type="component" value="Unassembled WGS sequence"/>
</dbReference>
<comment type="caution">
    <text evidence="1">The sequence shown here is derived from an EMBL/GenBank/DDBJ whole genome shotgun (WGS) entry which is preliminary data.</text>
</comment>
<evidence type="ECO:0000313" key="1">
    <source>
        <dbReference type="EMBL" id="KAH3716567.1"/>
    </source>
</evidence>
<proteinExistence type="predicted"/>
<evidence type="ECO:0000313" key="2">
    <source>
        <dbReference type="Proteomes" id="UP000828390"/>
    </source>
</evidence>
<gene>
    <name evidence="1" type="ORF">DPMN_059291</name>
</gene>